<evidence type="ECO:0000256" key="7">
    <source>
        <dbReference type="RuleBase" id="RU369079"/>
    </source>
</evidence>
<feature type="transmembrane region" description="Helical" evidence="7">
    <location>
        <begin position="169"/>
        <end position="191"/>
    </location>
</feature>
<comment type="subunit">
    <text evidence="7">The complex comprises the extracytoplasmic solute receptor protein and the two transmembrane proteins.</text>
</comment>
<feature type="transmembrane region" description="Helical" evidence="7">
    <location>
        <begin position="93"/>
        <end position="122"/>
    </location>
</feature>
<keyword evidence="3 7" id="KW-0997">Cell inner membrane</keyword>
<dbReference type="EMBL" id="FLRA01000031">
    <property type="protein sequence ID" value="SBT19183.1"/>
    <property type="molecule type" value="Genomic_DNA"/>
</dbReference>
<evidence type="ECO:0000313" key="9">
    <source>
        <dbReference type="EMBL" id="SBT19183.1"/>
    </source>
</evidence>
<feature type="transmembrane region" description="Helical" evidence="7">
    <location>
        <begin position="55"/>
        <end position="73"/>
    </location>
</feature>
<feature type="transmembrane region" description="Helical" evidence="7">
    <location>
        <begin position="240"/>
        <end position="263"/>
    </location>
</feature>
<keyword evidence="7" id="KW-0813">Transport</keyword>
<dbReference type="AlphaFoldDB" id="A0A1C3JVE9"/>
<dbReference type="PIRSF" id="PIRSF006066">
    <property type="entry name" value="HI0050"/>
    <property type="match status" value="1"/>
</dbReference>
<evidence type="ECO:0000256" key="2">
    <source>
        <dbReference type="ARBA" id="ARBA00022475"/>
    </source>
</evidence>
<accession>A0A1C3JVE9</accession>
<evidence type="ECO:0000256" key="5">
    <source>
        <dbReference type="ARBA" id="ARBA00022989"/>
    </source>
</evidence>
<evidence type="ECO:0000256" key="3">
    <source>
        <dbReference type="ARBA" id="ARBA00022519"/>
    </source>
</evidence>
<dbReference type="GO" id="GO:0005886">
    <property type="term" value="C:plasma membrane"/>
    <property type="evidence" value="ECO:0007669"/>
    <property type="project" value="UniProtKB-SubCell"/>
</dbReference>
<feature type="transmembrane region" description="Helical" evidence="7">
    <location>
        <begin position="134"/>
        <end position="157"/>
    </location>
</feature>
<protein>
    <recommendedName>
        <fullName evidence="7">TRAP transporter large permease protein</fullName>
    </recommendedName>
</protein>
<dbReference type="InterPro" id="IPR010656">
    <property type="entry name" value="DctM"/>
</dbReference>
<dbReference type="NCBIfam" id="TIGR00786">
    <property type="entry name" value="dctM"/>
    <property type="match status" value="1"/>
</dbReference>
<feature type="transmembrane region" description="Helical" evidence="7">
    <location>
        <begin position="275"/>
        <end position="296"/>
    </location>
</feature>
<keyword evidence="2" id="KW-1003">Cell membrane</keyword>
<dbReference type="Proteomes" id="UP000092871">
    <property type="component" value="Unassembled WGS sequence"/>
</dbReference>
<evidence type="ECO:0000313" key="11">
    <source>
        <dbReference type="Proteomes" id="UP000092840"/>
    </source>
</evidence>
<dbReference type="RefSeq" id="WP_067038431.1">
    <property type="nucleotide sequence ID" value="NZ_FLRA01000031.1"/>
</dbReference>
<dbReference type="Proteomes" id="UP000092840">
    <property type="component" value="Unassembled WGS sequence"/>
</dbReference>
<feature type="transmembrane region" description="Helical" evidence="7">
    <location>
        <begin position="308"/>
        <end position="329"/>
    </location>
</feature>
<comment type="function">
    <text evidence="7">Part of the tripartite ATP-independent periplasmic (TRAP) transport system.</text>
</comment>
<dbReference type="Pfam" id="PF06808">
    <property type="entry name" value="DctM"/>
    <property type="match status" value="1"/>
</dbReference>
<dbReference type="EMBL" id="FLRB01000010">
    <property type="protein sequence ID" value="SBT20872.1"/>
    <property type="molecule type" value="Genomic_DNA"/>
</dbReference>
<keyword evidence="11" id="KW-1185">Reference proteome</keyword>
<dbReference type="PANTHER" id="PTHR33362:SF5">
    <property type="entry name" value="C4-DICARBOXYLATE TRAP TRANSPORTER LARGE PERMEASE PROTEIN DCTM"/>
    <property type="match status" value="1"/>
</dbReference>
<sequence length="425" mass="45360">MEPLFILIALLALLVLRTPVAFALGGLGIILLALKGLPMVGVPQRLYGAMDSFELLAVPMFLLMSNVLLRGGVGKDLFAGVQSWVGHLPGGLGVATILSCTLFSAISGSSVATAATIGTIAIPEMIKRGYDRKFVFGMLAAGGTLGILIPPSIPLIIYGIVSESSIKTLFLAGVGPGLFLATAFIIYGVLFSRFSSQYQAMPKVDWPERIQASLKALPTVLLAVCIIGSIYAGIATPSESAGLGFVLALLMTFAMGRMNWTLLKESVENTLKTTVMVMLIVAGAKVFSYAITLYMLPQTISMILTQNISTPGLFILAVGLVLFLIGFFLESLSMLLIMVPVLLPAVLNMNIDPIWFGIFFVVLIETALITPPVGMNLFIIQGVAKASLADVSKGALPFAIIMLLTAILLWFWPDLALYVPYHLAR</sequence>
<comment type="similarity">
    <text evidence="7">Belongs to the TRAP transporter large permease family.</text>
</comment>
<keyword evidence="5 7" id="KW-1133">Transmembrane helix</keyword>
<keyword evidence="4 7" id="KW-0812">Transmembrane</keyword>
<evidence type="ECO:0000256" key="1">
    <source>
        <dbReference type="ARBA" id="ARBA00004429"/>
    </source>
</evidence>
<dbReference type="OrthoDB" id="9796052at2"/>
<evidence type="ECO:0000259" key="8">
    <source>
        <dbReference type="Pfam" id="PF06808"/>
    </source>
</evidence>
<feature type="transmembrane region" description="Helical" evidence="7">
    <location>
        <begin position="357"/>
        <end position="379"/>
    </location>
</feature>
<proteinExistence type="inferred from homology"/>
<feature type="transmembrane region" description="Helical" evidence="7">
    <location>
        <begin position="6"/>
        <end position="34"/>
    </location>
</feature>
<feature type="transmembrane region" description="Helical" evidence="7">
    <location>
        <begin position="212"/>
        <end position="234"/>
    </location>
</feature>
<dbReference type="GO" id="GO:0022857">
    <property type="term" value="F:transmembrane transporter activity"/>
    <property type="evidence" value="ECO:0007669"/>
    <property type="project" value="UniProtKB-UniRule"/>
</dbReference>
<reference evidence="9 12" key="1">
    <citation type="submission" date="2016-06" db="EMBL/GenBank/DDBJ databases">
        <authorList>
            <person name="Kjaerup R.B."/>
            <person name="Dalgaard T.S."/>
            <person name="Juul-Madsen H.R."/>
        </authorList>
    </citation>
    <scope>NUCLEOTIDE SEQUENCE [LARGE SCALE GENOMIC DNA]</scope>
    <source>
        <strain evidence="9 12">CECT 5115</strain>
    </source>
</reference>
<name>A0A1C3JVE9_9GAMM</name>
<evidence type="ECO:0000313" key="12">
    <source>
        <dbReference type="Proteomes" id="UP000092871"/>
    </source>
</evidence>
<gene>
    <name evidence="9" type="primary">siaT_18</name>
    <name evidence="10" type="synonym">siaT_11</name>
    <name evidence="9" type="ORF">MGA5115_03345</name>
    <name evidence="10" type="ORF">MGA5116_01459</name>
</gene>
<keyword evidence="6 7" id="KW-0472">Membrane</keyword>
<feature type="transmembrane region" description="Helical" evidence="7">
    <location>
        <begin position="391"/>
        <end position="412"/>
    </location>
</feature>
<comment type="subcellular location">
    <subcellularLocation>
        <location evidence="1 7">Cell inner membrane</location>
        <topology evidence="1 7">Multi-pass membrane protein</topology>
    </subcellularLocation>
</comment>
<organism evidence="9 12">
    <name type="scientific">Marinomonas gallaica</name>
    <dbReference type="NCBI Taxonomy" id="1806667"/>
    <lineage>
        <taxon>Bacteria</taxon>
        <taxon>Pseudomonadati</taxon>
        <taxon>Pseudomonadota</taxon>
        <taxon>Gammaproteobacteria</taxon>
        <taxon>Oceanospirillales</taxon>
        <taxon>Oceanospirillaceae</taxon>
        <taxon>Marinomonas</taxon>
    </lineage>
</organism>
<dbReference type="PANTHER" id="PTHR33362">
    <property type="entry name" value="SIALIC ACID TRAP TRANSPORTER PERMEASE PROTEIN SIAT-RELATED"/>
    <property type="match status" value="1"/>
</dbReference>
<reference evidence="10 11" key="2">
    <citation type="submission" date="2016-06" db="EMBL/GenBank/DDBJ databases">
        <authorList>
            <person name="Rodrigo-Torres L."/>
            <person name="Arahal D.R."/>
        </authorList>
    </citation>
    <scope>NUCLEOTIDE SEQUENCE [LARGE SCALE GENOMIC DNA]</scope>
    <source>
        <strain evidence="10 11">CECT 5116</strain>
    </source>
</reference>
<evidence type="ECO:0000256" key="4">
    <source>
        <dbReference type="ARBA" id="ARBA00022692"/>
    </source>
</evidence>
<feature type="domain" description="TRAP C4-dicarboxylate transport system permease DctM subunit" evidence="8">
    <location>
        <begin position="7"/>
        <end position="414"/>
    </location>
</feature>
<dbReference type="InterPro" id="IPR004681">
    <property type="entry name" value="TRAP_DctM"/>
</dbReference>
<evidence type="ECO:0000256" key="6">
    <source>
        <dbReference type="ARBA" id="ARBA00023136"/>
    </source>
</evidence>
<evidence type="ECO:0000313" key="10">
    <source>
        <dbReference type="EMBL" id="SBT20872.1"/>
    </source>
</evidence>